<dbReference type="VEuPathDB" id="TriTrypDB:ECC02_006772"/>
<comment type="similarity">
    <text evidence="1">Belongs to the inositol monophosphatase superfamily.</text>
</comment>
<evidence type="ECO:0000256" key="2">
    <source>
        <dbReference type="ARBA" id="ARBA00012633"/>
    </source>
</evidence>
<keyword evidence="3" id="KW-0460">Magnesium</keyword>
<dbReference type="OMA" id="LECTCET"/>
<dbReference type="VEuPathDB" id="TriTrypDB:TcG_04466"/>
<feature type="binding site" evidence="3">
    <location>
        <position position="173"/>
    </location>
    <ligand>
        <name>Mg(2+)</name>
        <dbReference type="ChEBI" id="CHEBI:18420"/>
        <label>1</label>
        <note>catalytic</note>
    </ligand>
</feature>
<sequence>MVSVDLLHVLTVCVRGALAAQRYIALELLKVQELETQLPALPIMDQDPQTKKVLLALLHQAVTVKVKEQLSNKEDAAAMDLVTTADVVTQAVVEHVLRDAFSDMPFTIVGEEEVASVSVKSLAERCVEKYYRELTLVPYQTELEAHACRMGSQVTATTWKELRERVGVFIDPIDGTNCFVEGLWEVPLTLVGLTLDGVPVAGVVNRVFGFSVAQMISENSSRSSTSLSYVWNFGLKEPFIVHEGRRVVPAATYKIVSANSVLRVIGSSTTKSQCFADVLEKLFPIEMHGARGAGNKLMFLISSMLAGSPSVQSCDVFISPEDTIKKWDTCAPHAFIVALGGELHTLRGDVVRYSLHGKDLARLSSGVLGVSRRSKLEVARRIKWSSSSL</sequence>
<organism evidence="5 6">
    <name type="scientific">Trypanosoma cruzi</name>
    <dbReference type="NCBI Taxonomy" id="5693"/>
    <lineage>
        <taxon>Eukaryota</taxon>
        <taxon>Discoba</taxon>
        <taxon>Euglenozoa</taxon>
        <taxon>Kinetoplastea</taxon>
        <taxon>Metakinetoplastina</taxon>
        <taxon>Trypanosomatida</taxon>
        <taxon>Trypanosomatidae</taxon>
        <taxon>Trypanosoma</taxon>
        <taxon>Schizotrypanum</taxon>
    </lineage>
</organism>
<evidence type="ECO:0000313" key="5">
    <source>
        <dbReference type="EMBL" id="PWV07289.1"/>
    </source>
</evidence>
<evidence type="ECO:0000256" key="3">
    <source>
        <dbReference type="PIRSR" id="PIRSR600760-2"/>
    </source>
</evidence>
<gene>
    <name evidence="5" type="ORF">C3747_103g139</name>
</gene>
<dbReference type="VEuPathDB" id="TriTrypDB:TCDM_08573"/>
<reference evidence="5 6" key="1">
    <citation type="journal article" date="2018" name="Microb. Genom.">
        <title>Expanding an expanded genome: long-read sequencing of Trypanosoma cruzi.</title>
        <authorList>
            <person name="Berna L."/>
            <person name="Rodriguez M."/>
            <person name="Chiribao M.L."/>
            <person name="Parodi-Talice A."/>
            <person name="Pita S."/>
            <person name="Rijo G."/>
            <person name="Alvarez-Valin F."/>
            <person name="Robello C."/>
        </authorList>
    </citation>
    <scope>NUCLEOTIDE SEQUENCE [LARGE SCALE GENOMIC DNA]</scope>
    <source>
        <strain evidence="5 6">TCC</strain>
    </source>
</reference>
<dbReference type="VEuPathDB" id="TriTrypDB:Tc_MARK_1535"/>
<dbReference type="AlphaFoldDB" id="A0A2V2WI34"/>
<dbReference type="VEuPathDB" id="TriTrypDB:TcYC6_0103980"/>
<feature type="binding site" evidence="3">
    <location>
        <position position="174"/>
    </location>
    <ligand>
        <name>Mg(2+)</name>
        <dbReference type="ChEBI" id="CHEBI:18420"/>
        <label>1</label>
        <note>catalytic</note>
    </ligand>
</feature>
<dbReference type="VEuPathDB" id="TriTrypDB:TcCL_NonESM03446"/>
<dbReference type="Pfam" id="PF00459">
    <property type="entry name" value="Inositol_P"/>
    <property type="match status" value="1"/>
</dbReference>
<dbReference type="OrthoDB" id="411145at2759"/>
<name>A0A2V2WI34_TRYCR</name>
<dbReference type="EC" id="3.1.3.7" evidence="2"/>
<evidence type="ECO:0000256" key="4">
    <source>
        <dbReference type="SAM" id="SignalP"/>
    </source>
</evidence>
<dbReference type="VEuPathDB" id="TriTrypDB:TcCLB.507897.4"/>
<dbReference type="InterPro" id="IPR000760">
    <property type="entry name" value="Inositol_monophosphatase-like"/>
</dbReference>
<accession>A0A2V2WI34</accession>
<proteinExistence type="inferred from homology"/>
<dbReference type="SUPFAM" id="SSF56655">
    <property type="entry name" value="Carbohydrate phosphatase"/>
    <property type="match status" value="1"/>
</dbReference>
<keyword evidence="3" id="KW-0479">Metal-binding</keyword>
<dbReference type="PANTHER" id="PTHR43028">
    <property type="entry name" value="3'(2'),5'-BISPHOSPHATE NUCLEOTIDASE 1"/>
    <property type="match status" value="1"/>
</dbReference>
<dbReference type="Gene3D" id="3.30.540.10">
    <property type="entry name" value="Fructose-1,6-Bisphosphatase, subunit A, domain 1"/>
    <property type="match status" value="1"/>
</dbReference>
<dbReference type="VEuPathDB" id="TriTrypDB:C3747_103g139"/>
<dbReference type="PANTHER" id="PTHR43028:SF5">
    <property type="entry name" value="3'(2'),5'-BISPHOSPHATE NUCLEOTIDASE 1"/>
    <property type="match status" value="1"/>
</dbReference>
<dbReference type="VEuPathDB" id="TriTrypDB:TcBrA4_0120550"/>
<evidence type="ECO:0000313" key="6">
    <source>
        <dbReference type="Proteomes" id="UP000246078"/>
    </source>
</evidence>
<comment type="caution">
    <text evidence="5">The sequence shown here is derived from an EMBL/GenBank/DDBJ whole genome shotgun (WGS) entry which is preliminary data.</text>
</comment>
<dbReference type="VEuPathDB" id="TriTrypDB:TCSYLVIO_002776"/>
<feature type="chain" id="PRO_5030058846" description="3'(2'),5'-bisphosphate nucleotidase" evidence="4">
    <location>
        <begin position="20"/>
        <end position="389"/>
    </location>
</feature>
<dbReference type="GO" id="GO:0046872">
    <property type="term" value="F:metal ion binding"/>
    <property type="evidence" value="ECO:0007669"/>
    <property type="project" value="UniProtKB-KW"/>
</dbReference>
<dbReference type="VEuPathDB" id="TriTrypDB:C4B63_92g51"/>
<protein>
    <recommendedName>
        <fullName evidence="2">3'(2'),5'-bisphosphate nucleotidase</fullName>
        <ecNumber evidence="2">3.1.3.7</ecNumber>
    </recommendedName>
</protein>
<feature type="binding site" evidence="3">
    <location>
        <position position="171"/>
    </location>
    <ligand>
        <name>Mg(2+)</name>
        <dbReference type="ChEBI" id="CHEBI:18420"/>
        <label>1</label>
        <note>catalytic</note>
    </ligand>
</feature>
<dbReference type="Gene3D" id="3.40.190.80">
    <property type="match status" value="1"/>
</dbReference>
<dbReference type="GO" id="GO:0008441">
    <property type="term" value="F:3'(2'),5'-bisphosphate nucleotidase activity"/>
    <property type="evidence" value="ECO:0007669"/>
    <property type="project" value="UniProtKB-EC"/>
</dbReference>
<feature type="signal peptide" evidence="4">
    <location>
        <begin position="1"/>
        <end position="19"/>
    </location>
</feature>
<dbReference type="VEuPathDB" id="TriTrypDB:BCY84_00752"/>
<dbReference type="Proteomes" id="UP000246078">
    <property type="component" value="Unassembled WGS sequence"/>
</dbReference>
<feature type="binding site" evidence="3">
    <location>
        <position position="111"/>
    </location>
    <ligand>
        <name>Mg(2+)</name>
        <dbReference type="ChEBI" id="CHEBI:18420"/>
        <label>1</label>
        <note>catalytic</note>
    </ligand>
</feature>
<dbReference type="InterPro" id="IPR050725">
    <property type="entry name" value="CysQ/Inositol_MonoPase"/>
</dbReference>
<evidence type="ECO:0000256" key="1">
    <source>
        <dbReference type="ARBA" id="ARBA00009759"/>
    </source>
</evidence>
<feature type="binding site" evidence="3">
    <location>
        <position position="328"/>
    </location>
    <ligand>
        <name>Mg(2+)</name>
        <dbReference type="ChEBI" id="CHEBI:18420"/>
        <label>1</label>
        <note>catalytic</note>
    </ligand>
</feature>
<dbReference type="EMBL" id="PRFC01000103">
    <property type="protein sequence ID" value="PWV07289.1"/>
    <property type="molecule type" value="Genomic_DNA"/>
</dbReference>
<comment type="cofactor">
    <cofactor evidence="3">
        <name>Mg(2+)</name>
        <dbReference type="ChEBI" id="CHEBI:18420"/>
    </cofactor>
</comment>
<keyword evidence="4" id="KW-0732">Signal</keyword>